<gene>
    <name evidence="1" type="ORF">AFM11_23285</name>
</gene>
<proteinExistence type="predicted"/>
<dbReference type="RefSeq" id="WP_067853110.1">
    <property type="nucleotide sequence ID" value="NZ_LGTW01000017.1"/>
</dbReference>
<accession>A0A132PHJ3</accession>
<sequence>MIENDSGGLIGHIHDETLGDVLVLRKAHLPTMDAAAAAEWLRSQGVAGVATNTLVRARMDGELKATAIGRTYLFSEHDLLTYVESLHGVDRFASRRAATRAHYAARKSQGSGR</sequence>
<name>A0A132PHJ3_9MYCO</name>
<dbReference type="AlphaFoldDB" id="A0A132PHJ3"/>
<comment type="caution">
    <text evidence="1">The sequence shown here is derived from an EMBL/GenBank/DDBJ whole genome shotgun (WGS) entry which is preliminary data.</text>
</comment>
<dbReference type="Proteomes" id="UP000070612">
    <property type="component" value="Unassembled WGS sequence"/>
</dbReference>
<organism evidence="1 2">
    <name type="scientific">Mycolicibacterium wolinskyi</name>
    <dbReference type="NCBI Taxonomy" id="59750"/>
    <lineage>
        <taxon>Bacteria</taxon>
        <taxon>Bacillati</taxon>
        <taxon>Actinomycetota</taxon>
        <taxon>Actinomycetes</taxon>
        <taxon>Mycobacteriales</taxon>
        <taxon>Mycobacteriaceae</taxon>
        <taxon>Mycolicibacterium</taxon>
    </lineage>
</organism>
<dbReference type="PATRIC" id="fig|59750.3.peg.2013"/>
<evidence type="ECO:0000313" key="1">
    <source>
        <dbReference type="EMBL" id="KWX21781.1"/>
    </source>
</evidence>
<keyword evidence="2" id="KW-1185">Reference proteome</keyword>
<evidence type="ECO:0000313" key="2">
    <source>
        <dbReference type="Proteomes" id="UP000070612"/>
    </source>
</evidence>
<evidence type="ECO:0008006" key="3">
    <source>
        <dbReference type="Google" id="ProtNLM"/>
    </source>
</evidence>
<dbReference type="EMBL" id="LGTW01000017">
    <property type="protein sequence ID" value="KWX21781.1"/>
    <property type="molecule type" value="Genomic_DNA"/>
</dbReference>
<protein>
    <recommendedName>
        <fullName evidence="3">Helix-turn-helix domain-containing protein</fullName>
    </recommendedName>
</protein>
<reference evidence="1 2" key="1">
    <citation type="submission" date="2015-07" db="EMBL/GenBank/DDBJ databases">
        <title>A draft genome sequence of Mycobacterium wolinskyi.</title>
        <authorList>
            <person name="de Man T.J."/>
            <person name="Perry K.A."/>
            <person name="Coulliette A.D."/>
            <person name="Jensen B."/>
            <person name="Toney N.C."/>
            <person name="Limbago B.M."/>
            <person name="Noble-Wang J."/>
        </authorList>
    </citation>
    <scope>NUCLEOTIDE SEQUENCE [LARGE SCALE GENOMIC DNA]</scope>
    <source>
        <strain evidence="1 2">CDC_01</strain>
    </source>
</reference>